<reference evidence="1" key="1">
    <citation type="submission" date="2018-05" db="EMBL/GenBank/DDBJ databases">
        <title>Draft genome of Mucuna pruriens seed.</title>
        <authorList>
            <person name="Nnadi N.E."/>
            <person name="Vos R."/>
            <person name="Hasami M.H."/>
            <person name="Devisetty U.K."/>
            <person name="Aguiy J.C."/>
        </authorList>
    </citation>
    <scope>NUCLEOTIDE SEQUENCE [LARGE SCALE GENOMIC DNA]</scope>
    <source>
        <strain evidence="1">JCA_2017</strain>
    </source>
</reference>
<evidence type="ECO:0000313" key="2">
    <source>
        <dbReference type="Proteomes" id="UP000257109"/>
    </source>
</evidence>
<organism evidence="1 2">
    <name type="scientific">Mucuna pruriens</name>
    <name type="common">Velvet bean</name>
    <name type="synonym">Dolichos pruriens</name>
    <dbReference type="NCBI Taxonomy" id="157652"/>
    <lineage>
        <taxon>Eukaryota</taxon>
        <taxon>Viridiplantae</taxon>
        <taxon>Streptophyta</taxon>
        <taxon>Embryophyta</taxon>
        <taxon>Tracheophyta</taxon>
        <taxon>Spermatophyta</taxon>
        <taxon>Magnoliopsida</taxon>
        <taxon>eudicotyledons</taxon>
        <taxon>Gunneridae</taxon>
        <taxon>Pentapetalae</taxon>
        <taxon>rosids</taxon>
        <taxon>fabids</taxon>
        <taxon>Fabales</taxon>
        <taxon>Fabaceae</taxon>
        <taxon>Papilionoideae</taxon>
        <taxon>50 kb inversion clade</taxon>
        <taxon>NPAAA clade</taxon>
        <taxon>indigoferoid/millettioid clade</taxon>
        <taxon>Phaseoleae</taxon>
        <taxon>Mucuna</taxon>
    </lineage>
</organism>
<keyword evidence="2" id="KW-1185">Reference proteome</keyword>
<gene>
    <name evidence="1" type="ORF">CR513_16111</name>
</gene>
<comment type="caution">
    <text evidence="1">The sequence shown here is derived from an EMBL/GenBank/DDBJ whole genome shotgun (WGS) entry which is preliminary data.</text>
</comment>
<dbReference type="Proteomes" id="UP000257109">
    <property type="component" value="Unassembled WGS sequence"/>
</dbReference>
<protein>
    <recommendedName>
        <fullName evidence="3">Reverse transcriptase domain-containing protein</fullName>
    </recommendedName>
</protein>
<dbReference type="OrthoDB" id="1429661at2759"/>
<feature type="non-terminal residue" evidence="1">
    <location>
        <position position="1"/>
    </location>
</feature>
<evidence type="ECO:0000313" key="1">
    <source>
        <dbReference type="EMBL" id="RDY00675.1"/>
    </source>
</evidence>
<sequence>MVYDQADRERKPQILRNEFKVDQKVLLFNSQLKLIAGKLRSKWDGPFVVTNVFPCGATEVRYEVNNNTFKVNGHQLKPYHEGPNLSSTMGEVEIITLMESVIPEDPPEEVPRSPTA</sequence>
<proteinExistence type="predicted"/>
<accession>A0A371HD48</accession>
<dbReference type="AlphaFoldDB" id="A0A371HD48"/>
<evidence type="ECO:0008006" key="3">
    <source>
        <dbReference type="Google" id="ProtNLM"/>
    </source>
</evidence>
<name>A0A371HD48_MUCPR</name>
<dbReference type="EMBL" id="QJKJ01002935">
    <property type="protein sequence ID" value="RDY00675.1"/>
    <property type="molecule type" value="Genomic_DNA"/>
</dbReference>